<sequence>MDMLELKIYTKKQIHDVLMKLHRFFCFVVPNNNFVQKCEHLRLEVAFRSVQCDNLTTKIYGMKEFKEFIDAVNFKVEWLQAMGDVNNNVANVTNNFNRVNNSIAIREYDQSLLANYFCENQVLSEVLAEDTHEDMIKRSIDILKFLAEQAQLQQKDIDLLWRHALRGSRSFADVTYRVLYDLVNVIPWTLIEHVLTKINDIPLNTYDRLVLTLITEISQRCLNRAKFAHDVPKSVAEHHYGLMFLWRAMQDERTKDEEHIPLATSEIQLEAMNRLVSCLQIDAGLSYQFKKKKRVIRSINAYHLVHICLYAHIYNFIFIFIFIFMCLHDMRMKHTEKITKIYAWIICGAVVQSQIHCGSADVMSGAIGNNVTHISDSTEEKQETETPQLLQRHSTRNEIVGILVRQHRILDFDSPPEQAPSTTEKTANAAPRALVPPPVLHLRKLDNFKARFDFLRFLLQNSHLQLKRQQLEDLWKIVIGDKLDEKHENLSLICKSEHNHFFRWLKEICPTNNKNNNNSMSQAMTVDDAVHLFQTRLSLMPRKTMTSDSLECLHRYFELVHSVSIANAQSTGQIFQIPALSQAIDVMWEIAIEADEDRVAESCGVFVTAFYMKPIPGNDNTPLFNTNALNIFGESFVNDLTRLIQNAGNSANISSNTSNAITSFNDQKTDTNKTAPPIDKWQARHEFVEKCMGYLQQHGMSESPVRYLNRNNNNNNNNNMKALRQIRNSRT</sequence>
<evidence type="ECO:0000256" key="2">
    <source>
        <dbReference type="ARBA" id="ARBA00022786"/>
    </source>
</evidence>
<keyword evidence="2" id="KW-0833">Ubl conjugation pathway</keyword>
<dbReference type="GO" id="GO:0008233">
    <property type="term" value="F:peptidase activity"/>
    <property type="evidence" value="ECO:0007669"/>
    <property type="project" value="UniProtKB-KW"/>
</dbReference>
<feature type="transmembrane region" description="Helical" evidence="5">
    <location>
        <begin position="301"/>
        <end position="327"/>
    </location>
</feature>
<protein>
    <submittedName>
        <fullName evidence="7">Ubiquitin domain-containing protein</fullName>
    </submittedName>
</protein>
<proteinExistence type="predicted"/>
<comment type="caution">
    <text evidence="7">The sequence shown here is derived from an EMBL/GenBank/DDBJ whole genome shotgun (WGS) entry which is preliminary data.</text>
</comment>
<organism evidence="7 8">
    <name type="scientific">Reticulomyxa filosa</name>
    <dbReference type="NCBI Taxonomy" id="46433"/>
    <lineage>
        <taxon>Eukaryota</taxon>
        <taxon>Sar</taxon>
        <taxon>Rhizaria</taxon>
        <taxon>Retaria</taxon>
        <taxon>Foraminifera</taxon>
        <taxon>Monothalamids</taxon>
        <taxon>Reticulomyxidae</taxon>
        <taxon>Reticulomyxa</taxon>
    </lineage>
</organism>
<evidence type="ECO:0000313" key="8">
    <source>
        <dbReference type="Proteomes" id="UP000023152"/>
    </source>
</evidence>
<feature type="compositionally biased region" description="Low complexity" evidence="4">
    <location>
        <begin position="710"/>
        <end position="719"/>
    </location>
</feature>
<gene>
    <name evidence="7" type="ORF">RFI_17903</name>
</gene>
<evidence type="ECO:0000256" key="3">
    <source>
        <dbReference type="ARBA" id="ARBA00022801"/>
    </source>
</evidence>
<dbReference type="GO" id="GO:0006508">
    <property type="term" value="P:proteolysis"/>
    <property type="evidence" value="ECO:0007669"/>
    <property type="project" value="UniProtKB-KW"/>
</dbReference>
<evidence type="ECO:0000256" key="4">
    <source>
        <dbReference type="SAM" id="MobiDB-lite"/>
    </source>
</evidence>
<keyword evidence="1" id="KW-0645">Protease</keyword>
<dbReference type="Proteomes" id="UP000023152">
    <property type="component" value="Unassembled WGS sequence"/>
</dbReference>
<dbReference type="AlphaFoldDB" id="X6MZ62"/>
<keyword evidence="5" id="KW-1133">Transmembrane helix</keyword>
<keyword evidence="8" id="KW-1185">Reference proteome</keyword>
<name>X6MZ62_RETFI</name>
<evidence type="ECO:0000259" key="6">
    <source>
        <dbReference type="Pfam" id="PF25010"/>
    </source>
</evidence>
<keyword evidence="5" id="KW-0472">Membrane</keyword>
<reference evidence="7 8" key="1">
    <citation type="journal article" date="2013" name="Curr. Biol.">
        <title>The Genome of the Foraminiferan Reticulomyxa filosa.</title>
        <authorList>
            <person name="Glockner G."/>
            <person name="Hulsmann N."/>
            <person name="Schleicher M."/>
            <person name="Noegel A.A."/>
            <person name="Eichinger L."/>
            <person name="Gallinger C."/>
            <person name="Pawlowski J."/>
            <person name="Sierra R."/>
            <person name="Euteneuer U."/>
            <person name="Pillet L."/>
            <person name="Moustafa A."/>
            <person name="Platzer M."/>
            <person name="Groth M."/>
            <person name="Szafranski K."/>
            <person name="Schliwa M."/>
        </authorList>
    </citation>
    <scope>NUCLEOTIDE SEQUENCE [LARGE SCALE GENOMIC DNA]</scope>
</reference>
<accession>X6MZ62</accession>
<keyword evidence="5" id="KW-0812">Transmembrane</keyword>
<feature type="domain" description="UBP34/UBP24/USP9X/USP9Y-like ARM repeat region" evidence="6">
    <location>
        <begin position="373"/>
        <end position="560"/>
    </location>
</feature>
<feature type="region of interest" description="Disordered" evidence="4">
    <location>
        <begin position="710"/>
        <end position="731"/>
    </location>
</feature>
<keyword evidence="3" id="KW-0378">Hydrolase</keyword>
<dbReference type="EMBL" id="ASPP01013785">
    <property type="protein sequence ID" value="ETO19330.1"/>
    <property type="molecule type" value="Genomic_DNA"/>
</dbReference>
<dbReference type="InterPro" id="IPR056850">
    <property type="entry name" value="ARM_UBP34_24_USP9X_Y"/>
</dbReference>
<dbReference type="Pfam" id="PF25010">
    <property type="entry name" value="ARM_UBP24_USP9X-Y"/>
    <property type="match status" value="1"/>
</dbReference>
<evidence type="ECO:0000256" key="5">
    <source>
        <dbReference type="SAM" id="Phobius"/>
    </source>
</evidence>
<evidence type="ECO:0000313" key="7">
    <source>
        <dbReference type="EMBL" id="ETO19330.1"/>
    </source>
</evidence>
<evidence type="ECO:0000256" key="1">
    <source>
        <dbReference type="ARBA" id="ARBA00022670"/>
    </source>
</evidence>